<keyword evidence="2" id="KW-1185">Reference proteome</keyword>
<dbReference type="AlphaFoldDB" id="A0A2S6I9Q2"/>
<evidence type="ECO:0000313" key="1">
    <source>
        <dbReference type="EMBL" id="PPK88189.1"/>
    </source>
</evidence>
<sequence length="150" mass="15918">MVKTLSITLFALTLFRSAGCSDDARETVRTTDCGPVIQVRDPMPRLTSDAYTVVGASADGLCLSVTISATGCSSEPWRVALHTDGAVAESSPTQTTALLVFDDGVGENEMTCQAIIEETYQFDLGPYLADALPTTFSLTGTETTVEIKPE</sequence>
<dbReference type="Proteomes" id="UP000237662">
    <property type="component" value="Unassembled WGS sequence"/>
</dbReference>
<comment type="caution">
    <text evidence="1">The sequence shown here is derived from an EMBL/GenBank/DDBJ whole genome shotgun (WGS) entry which is preliminary data.</text>
</comment>
<accession>A0A2S6I9Q2</accession>
<gene>
    <name evidence="1" type="ORF">CLV84_1154</name>
</gene>
<reference evidence="1 2" key="1">
    <citation type="submission" date="2018-02" db="EMBL/GenBank/DDBJ databases">
        <title>Genomic Encyclopedia of Archaeal and Bacterial Type Strains, Phase II (KMG-II): from individual species to whole genera.</title>
        <authorList>
            <person name="Goeker M."/>
        </authorList>
    </citation>
    <scope>NUCLEOTIDE SEQUENCE [LARGE SCALE GENOMIC DNA]</scope>
    <source>
        <strain evidence="1 2">DSM 29526</strain>
    </source>
</reference>
<dbReference type="EMBL" id="PTJC01000005">
    <property type="protein sequence ID" value="PPK88189.1"/>
    <property type="molecule type" value="Genomic_DNA"/>
</dbReference>
<protein>
    <submittedName>
        <fullName evidence="1">Uncharacterized protein</fullName>
    </submittedName>
</protein>
<evidence type="ECO:0000313" key="2">
    <source>
        <dbReference type="Proteomes" id="UP000237662"/>
    </source>
</evidence>
<name>A0A2S6I9Q2_9BACT</name>
<organism evidence="1 2">
    <name type="scientific">Neolewinella xylanilytica</name>
    <dbReference type="NCBI Taxonomy" id="1514080"/>
    <lineage>
        <taxon>Bacteria</taxon>
        <taxon>Pseudomonadati</taxon>
        <taxon>Bacteroidota</taxon>
        <taxon>Saprospiria</taxon>
        <taxon>Saprospirales</taxon>
        <taxon>Lewinellaceae</taxon>
        <taxon>Neolewinella</taxon>
    </lineage>
</organism>
<dbReference type="RefSeq" id="WP_104418758.1">
    <property type="nucleotide sequence ID" value="NZ_PTJC01000005.1"/>
</dbReference>
<dbReference type="OrthoDB" id="1493159at2"/>
<proteinExistence type="predicted"/>